<gene>
    <name evidence="3" type="ORF">CY34DRAFT_808710</name>
</gene>
<feature type="domain" description="BRCT" evidence="2">
    <location>
        <begin position="346"/>
        <end position="416"/>
    </location>
</feature>
<name>A0A0D0B5G7_9AGAM</name>
<dbReference type="PANTHER" id="PTHR47667:SF1">
    <property type="entry name" value="REGULATOR OF TY1 TRANSPOSITION PROTEIN 107"/>
    <property type="match status" value="1"/>
</dbReference>
<feature type="compositionally biased region" description="Low complexity" evidence="1">
    <location>
        <begin position="808"/>
        <end position="817"/>
    </location>
</feature>
<dbReference type="Pfam" id="PF12738">
    <property type="entry name" value="PTCB-BRCT"/>
    <property type="match status" value="2"/>
</dbReference>
<feature type="compositionally biased region" description="Polar residues" evidence="1">
    <location>
        <begin position="1013"/>
        <end position="1026"/>
    </location>
</feature>
<feature type="compositionally biased region" description="Basic residues" evidence="1">
    <location>
        <begin position="634"/>
        <end position="643"/>
    </location>
</feature>
<dbReference type="CDD" id="cd18436">
    <property type="entry name" value="BRCT_BRC1_like_rpt2"/>
    <property type="match status" value="1"/>
</dbReference>
<dbReference type="Gene3D" id="3.40.50.10190">
    <property type="entry name" value="BRCT domain"/>
    <property type="match status" value="5"/>
</dbReference>
<feature type="region of interest" description="Disordered" evidence="1">
    <location>
        <begin position="591"/>
        <end position="1079"/>
    </location>
</feature>
<reference evidence="3 4" key="1">
    <citation type="submission" date="2014-04" db="EMBL/GenBank/DDBJ databases">
        <authorList>
            <consortium name="DOE Joint Genome Institute"/>
            <person name="Kuo A."/>
            <person name="Ruytinx J."/>
            <person name="Rineau F."/>
            <person name="Colpaert J."/>
            <person name="Kohler A."/>
            <person name="Nagy L.G."/>
            <person name="Floudas D."/>
            <person name="Copeland A."/>
            <person name="Barry K.W."/>
            <person name="Cichocki N."/>
            <person name="Veneault-Fourrey C."/>
            <person name="LaButti K."/>
            <person name="Lindquist E.A."/>
            <person name="Lipzen A."/>
            <person name="Lundell T."/>
            <person name="Morin E."/>
            <person name="Murat C."/>
            <person name="Sun H."/>
            <person name="Tunlid A."/>
            <person name="Henrissat B."/>
            <person name="Grigoriev I.V."/>
            <person name="Hibbett D.S."/>
            <person name="Martin F."/>
            <person name="Nordberg H.P."/>
            <person name="Cantor M.N."/>
            <person name="Hua S.X."/>
        </authorList>
    </citation>
    <scope>NUCLEOTIDE SEQUENCE [LARGE SCALE GENOMIC DNA]</scope>
    <source>
        <strain evidence="3 4">UH-Slu-Lm8-n1</strain>
    </source>
</reference>
<reference evidence="4" key="2">
    <citation type="submission" date="2015-01" db="EMBL/GenBank/DDBJ databases">
        <title>Evolutionary Origins and Diversification of the Mycorrhizal Mutualists.</title>
        <authorList>
            <consortium name="DOE Joint Genome Institute"/>
            <consortium name="Mycorrhizal Genomics Consortium"/>
            <person name="Kohler A."/>
            <person name="Kuo A."/>
            <person name="Nagy L.G."/>
            <person name="Floudas D."/>
            <person name="Copeland A."/>
            <person name="Barry K.W."/>
            <person name="Cichocki N."/>
            <person name="Veneault-Fourrey C."/>
            <person name="LaButti K."/>
            <person name="Lindquist E.A."/>
            <person name="Lipzen A."/>
            <person name="Lundell T."/>
            <person name="Morin E."/>
            <person name="Murat C."/>
            <person name="Riley R."/>
            <person name="Ohm R."/>
            <person name="Sun H."/>
            <person name="Tunlid A."/>
            <person name="Henrissat B."/>
            <person name="Grigoriev I.V."/>
            <person name="Hibbett D.S."/>
            <person name="Martin F."/>
        </authorList>
    </citation>
    <scope>NUCLEOTIDE SEQUENCE [LARGE SCALE GENOMIC DNA]</scope>
    <source>
        <strain evidence="4">UH-Slu-Lm8-n1</strain>
    </source>
</reference>
<proteinExistence type="predicted"/>
<dbReference type="PROSITE" id="PS50172">
    <property type="entry name" value="BRCT"/>
    <property type="match status" value="4"/>
</dbReference>
<feature type="compositionally biased region" description="Low complexity" evidence="1">
    <location>
        <begin position="505"/>
        <end position="514"/>
    </location>
</feature>
<keyword evidence="4" id="KW-1185">Reference proteome</keyword>
<dbReference type="OrthoDB" id="342264at2759"/>
<dbReference type="HOGENOM" id="CLU_002149_1_0_1"/>
<evidence type="ECO:0000313" key="4">
    <source>
        <dbReference type="Proteomes" id="UP000054485"/>
    </source>
</evidence>
<dbReference type="PANTHER" id="PTHR47667">
    <property type="entry name" value="REGULATOR OF TY1 TRANSPOSITION PROTEIN 107"/>
    <property type="match status" value="1"/>
</dbReference>
<dbReference type="GO" id="GO:0005634">
    <property type="term" value="C:nucleus"/>
    <property type="evidence" value="ECO:0007669"/>
    <property type="project" value="TreeGrafter"/>
</dbReference>
<feature type="compositionally biased region" description="Basic residues" evidence="1">
    <location>
        <begin position="695"/>
        <end position="712"/>
    </location>
</feature>
<dbReference type="InterPro" id="IPR053036">
    <property type="entry name" value="CellCycle_DNARepair_Reg"/>
</dbReference>
<feature type="region of interest" description="Disordered" evidence="1">
    <location>
        <begin position="492"/>
        <end position="555"/>
    </location>
</feature>
<feature type="compositionally biased region" description="Basic residues" evidence="1">
    <location>
        <begin position="598"/>
        <end position="610"/>
    </location>
</feature>
<sequence length="1283" mass="140093">MAVFDNVHYVLSSSIPAEQRKELSGLLDLNGATSAPPHTHLIALAGSHTQHEHAGSLHIVSGMWVQRSIVLGKLQLEQYYSPDPTMIFSGIVACATDLSPSDLEVLSAGITSLGGQWRTGLTRDVTHLFALHEQSDKYQTAMHFAPHTHMSVLTPHWFDDSVRVGRRVPEGPYLWPDPKVLQPGIQVTMDDDDVEIGESGKKKRKRSGETGLSSPIATEGADRREGVNVWAGRRLLLSRSLELGQGHREAVEANIQRAGGTVVKVKGTSTDEEAQENEEAILVDESDVFVTRYRSGKAYFKAARSSRPILIGNLTWMFHVDASGTLNDPHDSLLWYPVPRGGIPGLNECEITVTNYSGAARDYLKKLIQVMGAKFTPSMSQSNKVLVAGYSPSPKTQRAVAWSIPIVNHTWLEDCFIAWKNLTVGVDRYILFPPGVDFGKMLMTPIGGTSASSVHMASGGPVPGGRGVGPIDIDLEEQRDAEHRRGMIDEAEPIISSRETPGSNAKAKAQAASSRSMPKVINHEGSSPPKTPQPVATRPKLNARTAPQSTGMSAREVGEVEIAVNFGDDEDLYFDDAGDIAPNVVMDVDDEHVSPSKAQRHQKPKSKSSKKSLPQHIEEEGGTTSIDDGGSRPAKPRSRKRSRIIRESTASDVVEMYEGRVTDGVKNSRKNDEESSADDEASTKAWTKASGKSTKLPKSKEKTKPHKARHPPPSRERSNSESAPARPSRPFTGSSTPIKTGMKPKPKPKETPQRASSLSDDDDDDVIFARPVKHHSTTSGAKVRAKESEKAPPATSSTAKEKQNARARSPPLSTTRSPSPPAKTLKTPKRTVSVLVPSLPKDYLSPSPRKDTPTNKEGRSGLARTNSIHASAAEASTSGSKRGRPSLSKPSTSTPSVNNKSKSKARNESESEPEDEVSVVLDATSRGLPKRSAANKATSKLRDEIMPDVINFEKERKNAKRRRSSGLNDSFISMRDEEEVEERDGKKRKVEKARVEDTDEEAEVEEVVSSSVPQNKSMSKMGTTQGKRTKKRAEDEMSIDEDEPSKRNGVKATKNKKGSHASDVAINQLSGPSRESGPVRVMTTGIQLTDDTIKRLNKLGAKMTTKPNDCTHLVTKGIVRTEKFLCAIASSPFVLTEGWVDSSVRSGKLLLETDFPISDPESERKWNFKLSSSLERAKREDGGEGLLKGMTFYVTPKVEIDLKLLKAVITSAGGQVQTSKPTVRILKANKNRHVISCPADQSIWRPLVEEGHTIYSTELILLAVLTQEIRWKDDNCIISKPSL</sequence>
<dbReference type="Pfam" id="PF16770">
    <property type="entry name" value="RTT107_BRCT_5"/>
    <property type="match status" value="1"/>
</dbReference>
<dbReference type="InterPro" id="IPR001357">
    <property type="entry name" value="BRCT_dom"/>
</dbReference>
<dbReference type="GO" id="GO:1990683">
    <property type="term" value="P:DNA double-strand break attachment to nuclear envelope"/>
    <property type="evidence" value="ECO:0007669"/>
    <property type="project" value="TreeGrafter"/>
</dbReference>
<dbReference type="Proteomes" id="UP000054485">
    <property type="component" value="Unassembled WGS sequence"/>
</dbReference>
<feature type="domain" description="BRCT" evidence="2">
    <location>
        <begin position="1094"/>
        <end position="1157"/>
    </location>
</feature>
<feature type="compositionally biased region" description="Acidic residues" evidence="1">
    <location>
        <begin position="997"/>
        <end position="1006"/>
    </location>
</feature>
<evidence type="ECO:0000313" key="3">
    <source>
        <dbReference type="EMBL" id="KIK39078.1"/>
    </source>
</evidence>
<feature type="compositionally biased region" description="Polar residues" evidence="1">
    <location>
        <begin position="863"/>
        <end position="880"/>
    </location>
</feature>
<dbReference type="SMART" id="SM00292">
    <property type="entry name" value="BRCT"/>
    <property type="match status" value="5"/>
</dbReference>
<dbReference type="CDD" id="cd18432">
    <property type="entry name" value="BRCT_PAXIP1_rpt6_like"/>
    <property type="match status" value="1"/>
</dbReference>
<dbReference type="GO" id="GO:0006302">
    <property type="term" value="P:double-strand break repair"/>
    <property type="evidence" value="ECO:0007669"/>
    <property type="project" value="TreeGrafter"/>
</dbReference>
<feature type="compositionally biased region" description="Basic and acidic residues" evidence="1">
    <location>
        <begin position="848"/>
        <end position="859"/>
    </location>
</feature>
<protein>
    <recommendedName>
        <fullName evidence="2">BRCT domain-containing protein</fullName>
    </recommendedName>
</protein>
<dbReference type="EMBL" id="KN835360">
    <property type="protein sequence ID" value="KIK39078.1"/>
    <property type="molecule type" value="Genomic_DNA"/>
</dbReference>
<dbReference type="InParanoid" id="A0A0D0B5G7"/>
<feature type="region of interest" description="Disordered" evidence="1">
    <location>
        <begin position="193"/>
        <end position="220"/>
    </location>
</feature>
<feature type="compositionally biased region" description="Low complexity" evidence="1">
    <location>
        <begin position="885"/>
        <end position="896"/>
    </location>
</feature>
<evidence type="ECO:0000256" key="1">
    <source>
        <dbReference type="SAM" id="MobiDB-lite"/>
    </source>
</evidence>
<accession>A0A0D0B5G7</accession>
<organism evidence="3 4">
    <name type="scientific">Suillus luteus UH-Slu-Lm8-n1</name>
    <dbReference type="NCBI Taxonomy" id="930992"/>
    <lineage>
        <taxon>Eukaryota</taxon>
        <taxon>Fungi</taxon>
        <taxon>Dikarya</taxon>
        <taxon>Basidiomycota</taxon>
        <taxon>Agaricomycotina</taxon>
        <taxon>Agaricomycetes</taxon>
        <taxon>Agaricomycetidae</taxon>
        <taxon>Boletales</taxon>
        <taxon>Suillineae</taxon>
        <taxon>Suillaceae</taxon>
        <taxon>Suillus</taxon>
    </lineage>
</organism>
<dbReference type="Pfam" id="PF16589">
    <property type="entry name" value="BRCT_2"/>
    <property type="match status" value="1"/>
</dbReference>
<dbReference type="FunCoup" id="A0A0D0B5G7">
    <property type="interactions" value="308"/>
</dbReference>
<dbReference type="STRING" id="930992.A0A0D0B5G7"/>
<dbReference type="CDD" id="cd17743">
    <property type="entry name" value="BRCT_BRC1_like_rpt5"/>
    <property type="match status" value="1"/>
</dbReference>
<feature type="domain" description="BRCT" evidence="2">
    <location>
        <begin position="83"/>
        <end position="175"/>
    </location>
</feature>
<evidence type="ECO:0000259" key="2">
    <source>
        <dbReference type="PROSITE" id="PS50172"/>
    </source>
</evidence>
<dbReference type="InterPro" id="IPR036420">
    <property type="entry name" value="BRCT_dom_sf"/>
</dbReference>
<feature type="domain" description="BRCT" evidence="2">
    <location>
        <begin position="1"/>
        <end position="82"/>
    </location>
</feature>
<dbReference type="GO" id="GO:0035361">
    <property type="term" value="C:Cul8-RING ubiquitin ligase complex"/>
    <property type="evidence" value="ECO:0007669"/>
    <property type="project" value="TreeGrafter"/>
</dbReference>
<dbReference type="SUPFAM" id="SSF52113">
    <property type="entry name" value="BRCT domain"/>
    <property type="match status" value="3"/>
</dbReference>
<feature type="compositionally biased region" description="Basic and acidic residues" evidence="1">
    <location>
        <begin position="940"/>
        <end position="956"/>
    </location>
</feature>